<keyword evidence="2" id="KW-1185">Reference proteome</keyword>
<protein>
    <submittedName>
        <fullName evidence="1">Coproporphyrinogen III oxidase</fullName>
    </submittedName>
</protein>
<evidence type="ECO:0000313" key="2">
    <source>
        <dbReference type="Proteomes" id="UP000030980"/>
    </source>
</evidence>
<dbReference type="EMBL" id="JTAK01000005">
    <property type="protein sequence ID" value="KHO64317.1"/>
    <property type="molecule type" value="Genomic_DNA"/>
</dbReference>
<dbReference type="STRING" id="706570.PT85_13995"/>
<dbReference type="OrthoDB" id="7065319at2"/>
<accession>A0A0B3BY65</accession>
<sequence length="188" mass="21439">MSTSHPLNQAVINQALQDLRNGQLRRCLAMGFAERDLDALKYPELVSMLVNARVPWCTVTVNREVLRRLLQQVRQVEQEVAIIDRMLRAGASTELVSQFYGLTHQEVALRRAVLGLPKRKGRHPVLSEAQEIELWHRWQPELQRRQQPLDDTHGLLLTTLDVAQAMALPLSVVWATVQQWIEQGLVSG</sequence>
<dbReference type="Proteomes" id="UP000030980">
    <property type="component" value="Unassembled WGS sequence"/>
</dbReference>
<evidence type="ECO:0000313" key="1">
    <source>
        <dbReference type="EMBL" id="KHO64317.1"/>
    </source>
</evidence>
<dbReference type="AlphaFoldDB" id="A0A0B3BY65"/>
<dbReference type="InterPro" id="IPR021364">
    <property type="entry name" value="DUF2857"/>
</dbReference>
<gene>
    <name evidence="1" type="ORF">PT85_13995</name>
</gene>
<proteinExistence type="predicted"/>
<reference evidence="1 2" key="1">
    <citation type="submission" date="2014-11" db="EMBL/GenBank/DDBJ databases">
        <title>Genome sequence of Pseudomonas tuomuerensis JCM 14085.</title>
        <authorList>
            <person name="Shin S.-K."/>
            <person name="Yi H."/>
        </authorList>
    </citation>
    <scope>NUCLEOTIDE SEQUENCE [LARGE SCALE GENOMIC DNA]</scope>
    <source>
        <strain evidence="1 2">JCM 14085</strain>
    </source>
</reference>
<dbReference type="RefSeq" id="WP_039606991.1">
    <property type="nucleotide sequence ID" value="NZ_FMUP01000003.1"/>
</dbReference>
<name>A0A0B3BY65_9PSED</name>
<dbReference type="Pfam" id="PF11198">
    <property type="entry name" value="DUF2857"/>
    <property type="match status" value="1"/>
</dbReference>
<organism evidence="1 2">
    <name type="scientific">Pseudomonas flexibilis</name>
    <dbReference type="NCBI Taxonomy" id="706570"/>
    <lineage>
        <taxon>Bacteria</taxon>
        <taxon>Pseudomonadati</taxon>
        <taxon>Pseudomonadota</taxon>
        <taxon>Gammaproteobacteria</taxon>
        <taxon>Pseudomonadales</taxon>
        <taxon>Pseudomonadaceae</taxon>
        <taxon>Pseudomonas</taxon>
    </lineage>
</organism>
<comment type="caution">
    <text evidence="1">The sequence shown here is derived from an EMBL/GenBank/DDBJ whole genome shotgun (WGS) entry which is preliminary data.</text>
</comment>